<dbReference type="EMBL" id="VATY01000001">
    <property type="protein sequence ID" value="TMM58606.1"/>
    <property type="molecule type" value="Genomic_DNA"/>
</dbReference>
<dbReference type="PROSITE" id="PS51257">
    <property type="entry name" value="PROKAR_LIPOPROTEIN"/>
    <property type="match status" value="1"/>
</dbReference>
<evidence type="ECO:0000313" key="2">
    <source>
        <dbReference type="EMBL" id="TMM58606.1"/>
    </source>
</evidence>
<comment type="caution">
    <text evidence="2">The sequence shown here is derived from an EMBL/GenBank/DDBJ whole genome shotgun (WGS) entry which is preliminary data.</text>
</comment>
<protein>
    <submittedName>
        <fullName evidence="2">DUF1838 domain-containing protein</fullName>
    </submittedName>
</protein>
<dbReference type="AlphaFoldDB" id="A0A5S3PUC3"/>
<dbReference type="Pfam" id="PF08894">
    <property type="entry name" value="DUF1838"/>
    <property type="match status" value="1"/>
</dbReference>
<name>A0A5S3PUC3_9FLAO</name>
<dbReference type="Proteomes" id="UP000310314">
    <property type="component" value="Unassembled WGS sequence"/>
</dbReference>
<sequence>MEQKEYLMKSYFQNLSSLLSIALLAASCNSSAPSESAEKTSSEKTIKQEIAYDLNDPKDKLLIFEKMQGDLSGKMTFSYSEGRVFGVRPDRPDSLNVFGKEVFRYSGCGMKIMRLLDNGNVETKSKGWLLYRDPKTDEFLSEVKNPYTGDVVEVPAFRAGIRGGIMTSEGPEVDASFTMESTAIGAPLDLVFTDMGDKMHITRHAFTKWFEKKSQTWRTEMTLDTYDVEKKYLYDKSLTHIPADYHWTSQTSWLSLLKMAGTPGHMIWTSSGGTFMSKDDLPADFIAATEEKQPDVFATPLTWDEE</sequence>
<proteinExistence type="predicted"/>
<feature type="signal peptide" evidence="1">
    <location>
        <begin position="1"/>
        <end position="32"/>
    </location>
</feature>
<keyword evidence="1" id="KW-0732">Signal</keyword>
<evidence type="ECO:0000256" key="1">
    <source>
        <dbReference type="SAM" id="SignalP"/>
    </source>
</evidence>
<accession>A0A5S3PUC3</accession>
<organism evidence="2 3">
    <name type="scientific">Maribacter algarum</name>
    <name type="common">ex Zhang et al. 2020</name>
    <dbReference type="NCBI Taxonomy" id="2578118"/>
    <lineage>
        <taxon>Bacteria</taxon>
        <taxon>Pseudomonadati</taxon>
        <taxon>Bacteroidota</taxon>
        <taxon>Flavobacteriia</taxon>
        <taxon>Flavobacteriales</taxon>
        <taxon>Flavobacteriaceae</taxon>
        <taxon>Maribacter</taxon>
    </lineage>
</organism>
<evidence type="ECO:0000313" key="3">
    <source>
        <dbReference type="Proteomes" id="UP000310314"/>
    </source>
</evidence>
<dbReference type="InterPro" id="IPR014990">
    <property type="entry name" value="DUF1838"/>
</dbReference>
<feature type="chain" id="PRO_5024361665" evidence="1">
    <location>
        <begin position="33"/>
        <end position="306"/>
    </location>
</feature>
<reference evidence="2 3" key="1">
    <citation type="submission" date="2019-05" db="EMBL/GenBank/DDBJ databases">
        <authorList>
            <person name="Zhang J.-Y."/>
            <person name="Feg X."/>
            <person name="Du Z.-J."/>
        </authorList>
    </citation>
    <scope>NUCLEOTIDE SEQUENCE [LARGE SCALE GENOMIC DNA]</scope>
    <source>
        <strain evidence="2 3">RZ26</strain>
    </source>
</reference>
<keyword evidence="3" id="KW-1185">Reference proteome</keyword>
<gene>
    <name evidence="2" type="ORF">FEE95_04025</name>
</gene>
<dbReference type="OrthoDB" id="8696437at2"/>